<comment type="caution">
    <text evidence="1">The sequence shown here is derived from an EMBL/GenBank/DDBJ whole genome shotgun (WGS) entry which is preliminary data.</text>
</comment>
<proteinExistence type="predicted"/>
<evidence type="ECO:0000313" key="1">
    <source>
        <dbReference type="EMBL" id="KKU97358.1"/>
    </source>
</evidence>
<accession>A0A0G1X442</accession>
<dbReference type="SUPFAM" id="SSF53335">
    <property type="entry name" value="S-adenosyl-L-methionine-dependent methyltransferases"/>
    <property type="match status" value="1"/>
</dbReference>
<protein>
    <recommendedName>
        <fullName evidence="3">Methyltransferase type 11 domain-containing protein</fullName>
    </recommendedName>
</protein>
<dbReference type="Proteomes" id="UP000034694">
    <property type="component" value="Unassembled WGS sequence"/>
</dbReference>
<reference evidence="1 2" key="1">
    <citation type="journal article" date="2015" name="Nature">
        <title>rRNA introns, odd ribosomes, and small enigmatic genomes across a large radiation of phyla.</title>
        <authorList>
            <person name="Brown C.T."/>
            <person name="Hug L.A."/>
            <person name="Thomas B.C."/>
            <person name="Sharon I."/>
            <person name="Castelle C.J."/>
            <person name="Singh A."/>
            <person name="Wilkins M.J."/>
            <person name="Williams K.H."/>
            <person name="Banfield J.F."/>
        </authorList>
    </citation>
    <scope>NUCLEOTIDE SEQUENCE [LARGE SCALE GENOMIC DNA]</scope>
</reference>
<dbReference type="InterPro" id="IPR029063">
    <property type="entry name" value="SAM-dependent_MTases_sf"/>
</dbReference>
<sequence length="154" mass="17851">MLFREIENPQLNPEEVRYRRWSYLVKDGMDRRWLIDKLERNGVTPVKHQKVCDLCSGDGSIPAILVDNGWKPGQITCIDQFKSPEPLVEGVTWKYLDISRLVWAIRRGAEIPEDLKKLQHSFDLVTLFQSHAGMDFDIEACQFFAKPEGFILCP</sequence>
<gene>
    <name evidence="1" type="ORF">UY28_C0023G0007</name>
</gene>
<dbReference type="AlphaFoldDB" id="A0A0G1X442"/>
<evidence type="ECO:0000313" key="2">
    <source>
        <dbReference type="Proteomes" id="UP000034694"/>
    </source>
</evidence>
<name>A0A0G1X442_9BACT</name>
<dbReference type="EMBL" id="LCPK01000023">
    <property type="protein sequence ID" value="KKU97358.1"/>
    <property type="molecule type" value="Genomic_DNA"/>
</dbReference>
<organism evidence="1 2">
    <name type="scientific">Candidatus Amesbacteria bacterium GW2011_GWB1_48_13</name>
    <dbReference type="NCBI Taxonomy" id="1618362"/>
    <lineage>
        <taxon>Bacteria</taxon>
        <taxon>Candidatus Amesiibacteriota</taxon>
    </lineage>
</organism>
<evidence type="ECO:0008006" key="3">
    <source>
        <dbReference type="Google" id="ProtNLM"/>
    </source>
</evidence>